<dbReference type="EMBL" id="BAAAJK010000004">
    <property type="protein sequence ID" value="GAA1382203.1"/>
    <property type="molecule type" value="Genomic_DNA"/>
</dbReference>
<evidence type="ECO:0000259" key="9">
    <source>
        <dbReference type="PROSITE" id="PS51379"/>
    </source>
</evidence>
<evidence type="ECO:0000313" key="11">
    <source>
        <dbReference type="Proteomes" id="UP001501414"/>
    </source>
</evidence>
<dbReference type="InterPro" id="IPR051269">
    <property type="entry name" value="Fe-S_cluster_ET"/>
</dbReference>
<comment type="function">
    <text evidence="8">Ferredoxins are iron-sulfur proteins that transfer electrons in a wide variety of metabolic reactions.</text>
</comment>
<comment type="caution">
    <text evidence="10">The sequence shown here is derived from an EMBL/GenBank/DDBJ whole genome shotgun (WGS) entry which is preliminary data.</text>
</comment>
<dbReference type="InterPro" id="IPR001080">
    <property type="entry name" value="3Fe4S_ferredoxin"/>
</dbReference>
<feature type="domain" description="4Fe-4S ferredoxin-type" evidence="9">
    <location>
        <begin position="1"/>
        <end position="29"/>
    </location>
</feature>
<keyword evidence="2 8" id="KW-0813">Transport</keyword>
<evidence type="ECO:0000256" key="5">
    <source>
        <dbReference type="ARBA" id="ARBA00023004"/>
    </source>
</evidence>
<dbReference type="Proteomes" id="UP001501414">
    <property type="component" value="Unassembled WGS sequence"/>
</dbReference>
<dbReference type="Gene3D" id="3.30.70.20">
    <property type="match status" value="1"/>
</dbReference>
<protein>
    <recommendedName>
        <fullName evidence="8">Ferredoxin</fullName>
    </recommendedName>
</protein>
<sequence>MKVSVDEWLCAGHGLCEAAAPDVFEVNDEGIADVTDPNPAEALWPAVREGARLCPADAVLIDEDDA</sequence>
<keyword evidence="4 8" id="KW-0249">Electron transport</keyword>
<dbReference type="RefSeq" id="WP_344018644.1">
    <property type="nucleotide sequence ID" value="NZ_BAAAJK010000004.1"/>
</dbReference>
<dbReference type="PROSITE" id="PS51379">
    <property type="entry name" value="4FE4S_FER_2"/>
    <property type="match status" value="1"/>
</dbReference>
<evidence type="ECO:0000256" key="7">
    <source>
        <dbReference type="ARBA" id="ARBA00023291"/>
    </source>
</evidence>
<gene>
    <name evidence="10" type="ORF">GCM10009613_09580</name>
</gene>
<evidence type="ECO:0000256" key="6">
    <source>
        <dbReference type="ARBA" id="ARBA00023014"/>
    </source>
</evidence>
<proteinExistence type="predicted"/>
<organism evidence="10 11">
    <name type="scientific">Pseudonocardia kongjuensis</name>
    <dbReference type="NCBI Taxonomy" id="102227"/>
    <lineage>
        <taxon>Bacteria</taxon>
        <taxon>Bacillati</taxon>
        <taxon>Actinomycetota</taxon>
        <taxon>Actinomycetes</taxon>
        <taxon>Pseudonocardiales</taxon>
        <taxon>Pseudonocardiaceae</taxon>
        <taxon>Pseudonocardia</taxon>
    </lineage>
</organism>
<keyword evidence="11" id="KW-1185">Reference proteome</keyword>
<keyword evidence="3 8" id="KW-0479">Metal-binding</keyword>
<name>A0ABN1XL96_9PSEU</name>
<reference evidence="10 11" key="1">
    <citation type="journal article" date="2019" name="Int. J. Syst. Evol. Microbiol.">
        <title>The Global Catalogue of Microorganisms (GCM) 10K type strain sequencing project: providing services to taxonomists for standard genome sequencing and annotation.</title>
        <authorList>
            <consortium name="The Broad Institute Genomics Platform"/>
            <consortium name="The Broad Institute Genome Sequencing Center for Infectious Disease"/>
            <person name="Wu L."/>
            <person name="Ma J."/>
        </authorList>
    </citation>
    <scope>NUCLEOTIDE SEQUENCE [LARGE SCALE GENOMIC DNA]</scope>
    <source>
        <strain evidence="10 11">JCM 11896</strain>
    </source>
</reference>
<evidence type="ECO:0000313" key="10">
    <source>
        <dbReference type="EMBL" id="GAA1382203.1"/>
    </source>
</evidence>
<accession>A0ABN1XL96</accession>
<dbReference type="Pfam" id="PF13459">
    <property type="entry name" value="Fer4_15"/>
    <property type="match status" value="1"/>
</dbReference>
<evidence type="ECO:0000256" key="2">
    <source>
        <dbReference type="ARBA" id="ARBA00022448"/>
    </source>
</evidence>
<keyword evidence="6 8" id="KW-0411">Iron-sulfur</keyword>
<dbReference type="PRINTS" id="PR00352">
    <property type="entry name" value="3FE4SFRDOXIN"/>
</dbReference>
<comment type="cofactor">
    <cofactor evidence="1">
        <name>[3Fe-4S] cluster</name>
        <dbReference type="ChEBI" id="CHEBI:21137"/>
    </cofactor>
</comment>
<evidence type="ECO:0000256" key="8">
    <source>
        <dbReference type="RuleBase" id="RU368020"/>
    </source>
</evidence>
<dbReference type="PANTHER" id="PTHR36923">
    <property type="entry name" value="FERREDOXIN"/>
    <property type="match status" value="1"/>
</dbReference>
<dbReference type="SUPFAM" id="SSF54862">
    <property type="entry name" value="4Fe-4S ferredoxins"/>
    <property type="match status" value="1"/>
</dbReference>
<dbReference type="PANTHER" id="PTHR36923:SF3">
    <property type="entry name" value="FERREDOXIN"/>
    <property type="match status" value="1"/>
</dbReference>
<evidence type="ECO:0000256" key="1">
    <source>
        <dbReference type="ARBA" id="ARBA00001927"/>
    </source>
</evidence>
<evidence type="ECO:0000256" key="3">
    <source>
        <dbReference type="ARBA" id="ARBA00022723"/>
    </source>
</evidence>
<keyword evidence="7" id="KW-0003">3Fe-4S</keyword>
<keyword evidence="5 8" id="KW-0408">Iron</keyword>
<evidence type="ECO:0000256" key="4">
    <source>
        <dbReference type="ARBA" id="ARBA00022982"/>
    </source>
</evidence>
<dbReference type="InterPro" id="IPR017896">
    <property type="entry name" value="4Fe4S_Fe-S-bd"/>
</dbReference>